<accession>A0A2U3AR54</accession>
<name>A0A2U3AR54_9BACL</name>
<dbReference type="EMBL" id="QFVR01000001">
    <property type="protein sequence ID" value="PWI26989.1"/>
    <property type="molecule type" value="Genomic_DNA"/>
</dbReference>
<keyword evidence="6" id="KW-1185">Reference proteome</keyword>
<dbReference type="SUPFAM" id="SSF56300">
    <property type="entry name" value="Metallo-dependent phosphatases"/>
    <property type="match status" value="1"/>
</dbReference>
<dbReference type="GO" id="GO:0008253">
    <property type="term" value="F:5'-nucleotidase activity"/>
    <property type="evidence" value="ECO:0007669"/>
    <property type="project" value="TreeGrafter"/>
</dbReference>
<dbReference type="RefSeq" id="WP_109304612.1">
    <property type="nucleotide sequence ID" value="NZ_BJUF01000029.1"/>
</dbReference>
<dbReference type="InterPro" id="IPR036907">
    <property type="entry name" value="5'-Nucleotdase_C_sf"/>
</dbReference>
<dbReference type="PRINTS" id="PR01607">
    <property type="entry name" value="APYRASEFAMLY"/>
</dbReference>
<proteinExistence type="inferred from homology"/>
<evidence type="ECO:0000256" key="1">
    <source>
        <dbReference type="ARBA" id="ARBA00022729"/>
    </source>
</evidence>
<dbReference type="InterPro" id="IPR029052">
    <property type="entry name" value="Metallo-depent_PP-like"/>
</dbReference>
<dbReference type="Pfam" id="PF00149">
    <property type="entry name" value="Metallophos"/>
    <property type="match status" value="1"/>
</dbReference>
<dbReference type="InterPro" id="IPR006179">
    <property type="entry name" value="5_nucleotidase/apyrase"/>
</dbReference>
<organism evidence="5 6">
    <name type="scientific">Kurthia sibirica</name>
    <dbReference type="NCBI Taxonomy" id="202750"/>
    <lineage>
        <taxon>Bacteria</taxon>
        <taxon>Bacillati</taxon>
        <taxon>Bacillota</taxon>
        <taxon>Bacilli</taxon>
        <taxon>Bacillales</taxon>
        <taxon>Caryophanaceae</taxon>
        <taxon>Kurthia</taxon>
    </lineage>
</organism>
<reference evidence="5 6" key="1">
    <citation type="submission" date="2018-05" db="EMBL/GenBank/DDBJ databases">
        <title>Kurthia sibirica genome sequence.</title>
        <authorList>
            <person name="Maclea K.S."/>
            <person name="Goen A.E."/>
        </authorList>
    </citation>
    <scope>NUCLEOTIDE SEQUENCE [LARGE SCALE GENOMIC DNA]</scope>
    <source>
        <strain evidence="5 6">ATCC 49154</strain>
    </source>
</reference>
<dbReference type="AlphaFoldDB" id="A0A2U3AR54"/>
<dbReference type="GO" id="GO:0030288">
    <property type="term" value="C:outer membrane-bounded periplasmic space"/>
    <property type="evidence" value="ECO:0007669"/>
    <property type="project" value="TreeGrafter"/>
</dbReference>
<feature type="domain" description="Calcineurin-like phosphoesterase" evidence="3">
    <location>
        <begin position="47"/>
        <end position="315"/>
    </location>
</feature>
<dbReference type="GO" id="GO:0046872">
    <property type="term" value="F:metal ion binding"/>
    <property type="evidence" value="ECO:0007669"/>
    <property type="project" value="InterPro"/>
</dbReference>
<dbReference type="GO" id="GO:0008768">
    <property type="term" value="F:UDP-sugar diphosphatase activity"/>
    <property type="evidence" value="ECO:0007669"/>
    <property type="project" value="TreeGrafter"/>
</dbReference>
<dbReference type="Pfam" id="PF02872">
    <property type="entry name" value="5_nucleotid_C"/>
    <property type="match status" value="1"/>
</dbReference>
<sequence>MFKSKFIASLSAVALLASVPFAATSFDATAKTTTTKKVTEKKIPVQFLGMNDLHGYIDGNNKKDAAGNPVGGMASLAYNFEQEKAAFAKKYKLKSANTNSISVHAGDTVGGSPAISSMLQDEPTMNILNAMKFKVGALGNHEFDEGLDEFQRIWQGKKPIKGITQNYEYVKNYKQTTSDMEILSANVVDKKTKKLVKGFKPYTVKSIGGVKVGFIGIVTPTIKEVVLAQHTNNIDVVDPGTAVAKYTKELRKQGVNAIAIVAHSAVEVDKEAGSSIETQGQTRLKGDIVDMIKTANTLDPKNSIDVVFAGHNHAYANGTYKGVRIVQSYNYATAYSVVTGTLSSKTKDFIATPSAQIKYNYTQTDTVIQSNAVSKKVNNIVQEAKTIVGKVMDLPIATMDAAKVSRDRLAYPMGGSSVGNLVTDGQLAYAQAADPSVNFAFTNSGGVRSDLDGVQNADSYVISRGAAQGVQPFGNILKIVELTGKQVKEAIGNQFTGGYGLEVAGLTYTYNKSGVVDVFAGEEKIDDNKVYKAVVNDFLIGGGDNFPTFKSAKVIDDLGLDTDAFIQYLTNTKNLNTATVTTPRLSVVQ</sequence>
<dbReference type="InterPro" id="IPR006146">
    <property type="entry name" value="5'-Nucleotdase_CS"/>
</dbReference>
<dbReference type="OrthoDB" id="9775118at2"/>
<dbReference type="Proteomes" id="UP000245938">
    <property type="component" value="Unassembled WGS sequence"/>
</dbReference>
<evidence type="ECO:0000259" key="3">
    <source>
        <dbReference type="Pfam" id="PF00149"/>
    </source>
</evidence>
<protein>
    <submittedName>
        <fullName evidence="5">Bifunctional metallophosphatase/5'-nucleotidase</fullName>
    </submittedName>
</protein>
<dbReference type="GO" id="GO:0009166">
    <property type="term" value="P:nucleotide catabolic process"/>
    <property type="evidence" value="ECO:0007669"/>
    <property type="project" value="InterPro"/>
</dbReference>
<keyword evidence="2" id="KW-0378">Hydrolase</keyword>
<dbReference type="Gene3D" id="3.90.780.10">
    <property type="entry name" value="5'-Nucleotidase, C-terminal domain"/>
    <property type="match status" value="1"/>
</dbReference>
<feature type="signal peptide" evidence="2">
    <location>
        <begin position="1"/>
        <end position="22"/>
    </location>
</feature>
<comment type="similarity">
    <text evidence="2">Belongs to the 5'-nucleotidase family.</text>
</comment>
<feature type="domain" description="5'-Nucleotidase C-terminal" evidence="4">
    <location>
        <begin position="408"/>
        <end position="550"/>
    </location>
</feature>
<dbReference type="PANTHER" id="PTHR11575">
    <property type="entry name" value="5'-NUCLEOTIDASE-RELATED"/>
    <property type="match status" value="1"/>
</dbReference>
<keyword evidence="2" id="KW-0547">Nucleotide-binding</keyword>
<keyword evidence="1 2" id="KW-0732">Signal</keyword>
<dbReference type="InterPro" id="IPR004843">
    <property type="entry name" value="Calcineurin-like_PHP"/>
</dbReference>
<gene>
    <name evidence="5" type="ORF">DEX24_01465</name>
</gene>
<comment type="caution">
    <text evidence="5">The sequence shown here is derived from an EMBL/GenBank/DDBJ whole genome shotgun (WGS) entry which is preliminary data.</text>
</comment>
<dbReference type="SUPFAM" id="SSF55816">
    <property type="entry name" value="5'-nucleotidase (syn. UDP-sugar hydrolase), C-terminal domain"/>
    <property type="match status" value="1"/>
</dbReference>
<evidence type="ECO:0000313" key="5">
    <source>
        <dbReference type="EMBL" id="PWI26989.1"/>
    </source>
</evidence>
<dbReference type="Gene3D" id="3.60.21.10">
    <property type="match status" value="1"/>
</dbReference>
<dbReference type="InterPro" id="IPR008334">
    <property type="entry name" value="5'-Nucleotdase_C"/>
</dbReference>
<feature type="chain" id="PRO_5039753357" evidence="2">
    <location>
        <begin position="23"/>
        <end position="589"/>
    </location>
</feature>
<evidence type="ECO:0000259" key="4">
    <source>
        <dbReference type="Pfam" id="PF02872"/>
    </source>
</evidence>
<dbReference type="GO" id="GO:0000166">
    <property type="term" value="F:nucleotide binding"/>
    <property type="evidence" value="ECO:0007669"/>
    <property type="project" value="UniProtKB-KW"/>
</dbReference>
<dbReference type="PROSITE" id="PS00786">
    <property type="entry name" value="5_NUCLEOTIDASE_2"/>
    <property type="match status" value="1"/>
</dbReference>
<evidence type="ECO:0000313" key="6">
    <source>
        <dbReference type="Proteomes" id="UP000245938"/>
    </source>
</evidence>
<dbReference type="PANTHER" id="PTHR11575:SF24">
    <property type="entry name" value="5'-NUCLEOTIDASE"/>
    <property type="match status" value="1"/>
</dbReference>
<evidence type="ECO:0000256" key="2">
    <source>
        <dbReference type="RuleBase" id="RU362119"/>
    </source>
</evidence>